<comment type="pathway">
    <text evidence="2 9">Amino-acid biosynthesis; L-histidine biosynthesis; L-histidine from 5-phospho-alpha-D-ribose 1-diphosphate: step 2/9.</text>
</comment>
<dbReference type="EC" id="3.6.1.31" evidence="9"/>
<dbReference type="RefSeq" id="WP_250987542.1">
    <property type="nucleotide sequence ID" value="NZ_QFDM01000002.1"/>
</dbReference>
<name>A0ABD4TGR6_9EURY</name>
<comment type="subcellular location">
    <subcellularLocation>
        <location evidence="9">Cytoplasm</location>
    </subcellularLocation>
</comment>
<dbReference type="PANTHER" id="PTHR42945">
    <property type="entry name" value="HISTIDINE BIOSYNTHESIS BIFUNCTIONAL PROTEIN"/>
    <property type="match status" value="1"/>
</dbReference>
<dbReference type="SUPFAM" id="SSF101386">
    <property type="entry name" value="all-alpha NTP pyrophosphatases"/>
    <property type="match status" value="1"/>
</dbReference>
<dbReference type="InterPro" id="IPR008179">
    <property type="entry name" value="HisE"/>
</dbReference>
<dbReference type="Proteomes" id="UP001523230">
    <property type="component" value="Unassembled WGS sequence"/>
</dbReference>
<dbReference type="HAMAP" id="MF_01020">
    <property type="entry name" value="HisE"/>
    <property type="match status" value="1"/>
</dbReference>
<evidence type="ECO:0000256" key="1">
    <source>
        <dbReference type="ARBA" id="ARBA00001460"/>
    </source>
</evidence>
<keyword evidence="8 9" id="KW-0368">Histidine biosynthesis</keyword>
<evidence type="ECO:0000256" key="6">
    <source>
        <dbReference type="ARBA" id="ARBA00022801"/>
    </source>
</evidence>
<dbReference type="Pfam" id="PF01503">
    <property type="entry name" value="PRA-PH"/>
    <property type="match status" value="1"/>
</dbReference>
<evidence type="ECO:0000313" key="11">
    <source>
        <dbReference type="Proteomes" id="UP001523230"/>
    </source>
</evidence>
<dbReference type="EMBL" id="QFDM01000002">
    <property type="protein sequence ID" value="MCM2466281.1"/>
    <property type="molecule type" value="Genomic_DNA"/>
</dbReference>
<dbReference type="Gene3D" id="1.10.287.1080">
    <property type="entry name" value="MazG-like"/>
    <property type="match status" value="1"/>
</dbReference>
<comment type="caution">
    <text evidence="10">The sequence shown here is derived from an EMBL/GenBank/DDBJ whole genome shotgun (WGS) entry which is preliminary data.</text>
</comment>
<evidence type="ECO:0000256" key="9">
    <source>
        <dbReference type="HAMAP-Rule" id="MF_01020"/>
    </source>
</evidence>
<keyword evidence="7 9" id="KW-0067">ATP-binding</keyword>
<evidence type="ECO:0000256" key="8">
    <source>
        <dbReference type="ARBA" id="ARBA00023102"/>
    </source>
</evidence>
<organism evidence="10 11">
    <name type="scientific">Methanoculleus oceani</name>
    <dbReference type="NCBI Taxonomy" id="2184756"/>
    <lineage>
        <taxon>Archaea</taxon>
        <taxon>Methanobacteriati</taxon>
        <taxon>Methanobacteriota</taxon>
        <taxon>Stenosarchaea group</taxon>
        <taxon>Methanomicrobia</taxon>
        <taxon>Methanomicrobiales</taxon>
        <taxon>Methanomicrobiaceae</taxon>
        <taxon>Methanoculleus</taxon>
    </lineage>
</organism>
<sequence>MPDWTVLDEVWQVIQDRAEHPSAESYVSSLLTHRKGVDKSLEKVGEEAVEFILAAKNQVPERTISEAADLLFHFLVALRASGTDVADVLDELAERRK</sequence>
<evidence type="ECO:0000256" key="3">
    <source>
        <dbReference type="ARBA" id="ARBA00022490"/>
    </source>
</evidence>
<dbReference type="GO" id="GO:0004636">
    <property type="term" value="F:phosphoribosyl-ATP diphosphatase activity"/>
    <property type="evidence" value="ECO:0007669"/>
    <property type="project" value="UniProtKB-UniRule"/>
</dbReference>
<dbReference type="InterPro" id="IPR021130">
    <property type="entry name" value="PRib-ATP_PPHydrolase-like"/>
</dbReference>
<evidence type="ECO:0000256" key="2">
    <source>
        <dbReference type="ARBA" id="ARBA00005204"/>
    </source>
</evidence>
<evidence type="ECO:0000313" key="10">
    <source>
        <dbReference type="EMBL" id="MCM2466281.1"/>
    </source>
</evidence>
<comment type="catalytic activity">
    <reaction evidence="1 9">
        <text>1-(5-phospho-beta-D-ribosyl)-ATP + H2O = 1-(5-phospho-beta-D-ribosyl)-5'-AMP + diphosphate + H(+)</text>
        <dbReference type="Rhea" id="RHEA:22828"/>
        <dbReference type="ChEBI" id="CHEBI:15377"/>
        <dbReference type="ChEBI" id="CHEBI:15378"/>
        <dbReference type="ChEBI" id="CHEBI:33019"/>
        <dbReference type="ChEBI" id="CHEBI:59457"/>
        <dbReference type="ChEBI" id="CHEBI:73183"/>
        <dbReference type="EC" id="3.6.1.31"/>
    </reaction>
</comment>
<evidence type="ECO:0000256" key="5">
    <source>
        <dbReference type="ARBA" id="ARBA00022741"/>
    </source>
</evidence>
<accession>A0ABD4TGR6</accession>
<keyword evidence="11" id="KW-1185">Reference proteome</keyword>
<dbReference type="GO" id="GO:0005737">
    <property type="term" value="C:cytoplasm"/>
    <property type="evidence" value="ECO:0007669"/>
    <property type="project" value="UniProtKB-SubCell"/>
</dbReference>
<keyword evidence="5 9" id="KW-0547">Nucleotide-binding</keyword>
<dbReference type="AlphaFoldDB" id="A0ABD4TGR6"/>
<dbReference type="GO" id="GO:0000105">
    <property type="term" value="P:L-histidine biosynthetic process"/>
    <property type="evidence" value="ECO:0007669"/>
    <property type="project" value="UniProtKB-UniRule"/>
</dbReference>
<comment type="similarity">
    <text evidence="9">Belongs to the PRA-PH family.</text>
</comment>
<keyword evidence="3 9" id="KW-0963">Cytoplasm</keyword>
<evidence type="ECO:0000256" key="7">
    <source>
        <dbReference type="ARBA" id="ARBA00022840"/>
    </source>
</evidence>
<reference evidence="10 11" key="1">
    <citation type="submission" date="2018-05" db="EMBL/GenBank/DDBJ databases">
        <title>Isolation and characterization of genus Methanoculleus species and their viruses from deep sea marine sediment offshore southwestern Taiwan.</title>
        <authorList>
            <person name="Wei W.-H."/>
            <person name="Chen W.-C."/>
            <person name="Lai M.-C."/>
            <person name="Chen S.-C."/>
        </authorList>
    </citation>
    <scope>NUCLEOTIDE SEQUENCE [LARGE SCALE GENOMIC DNA]</scope>
    <source>
        <strain evidence="10 11">CWC-02</strain>
    </source>
</reference>
<proteinExistence type="inferred from homology"/>
<dbReference type="PANTHER" id="PTHR42945:SF1">
    <property type="entry name" value="HISTIDINE BIOSYNTHESIS BIFUNCTIONAL PROTEIN HIS7"/>
    <property type="match status" value="1"/>
</dbReference>
<keyword evidence="6 9" id="KW-0378">Hydrolase</keyword>
<gene>
    <name evidence="9 10" type="primary">hisE</name>
    <name evidence="10" type="ORF">DIC75_08125</name>
</gene>
<keyword evidence="4 9" id="KW-0028">Amino-acid biosynthesis</keyword>
<protein>
    <recommendedName>
        <fullName evidence="9">Phosphoribosyl-ATP pyrophosphatase</fullName>
        <shortName evidence="9">PRA-PH</shortName>
        <ecNumber evidence="9">3.6.1.31</ecNumber>
    </recommendedName>
</protein>
<evidence type="ECO:0000256" key="4">
    <source>
        <dbReference type="ARBA" id="ARBA00022605"/>
    </source>
</evidence>
<dbReference type="CDD" id="cd11534">
    <property type="entry name" value="NTP-PPase_HisIE_like"/>
    <property type="match status" value="1"/>
</dbReference>
<dbReference type="GO" id="GO:0005524">
    <property type="term" value="F:ATP binding"/>
    <property type="evidence" value="ECO:0007669"/>
    <property type="project" value="UniProtKB-KW"/>
</dbReference>
<dbReference type="NCBIfam" id="TIGR03188">
    <property type="entry name" value="histidine_hisI"/>
    <property type="match status" value="1"/>
</dbReference>